<dbReference type="EMBL" id="CACRXK020003978">
    <property type="protein sequence ID" value="CAB4000995.1"/>
    <property type="molecule type" value="Genomic_DNA"/>
</dbReference>
<comment type="similarity">
    <text evidence="3">Belongs to the adenylyl cyclase class-4/guanylyl cyclase family.</text>
</comment>
<dbReference type="SUPFAM" id="SSF55073">
    <property type="entry name" value="Nucleotide cyclase"/>
    <property type="match status" value="1"/>
</dbReference>
<gene>
    <name evidence="5" type="ORF">PACLA_8A032734</name>
</gene>
<dbReference type="PROSITE" id="PS00452">
    <property type="entry name" value="GUANYLATE_CYCLASE_1"/>
    <property type="match status" value="1"/>
</dbReference>
<evidence type="ECO:0000313" key="5">
    <source>
        <dbReference type="EMBL" id="CAB4000995.1"/>
    </source>
</evidence>
<dbReference type="OrthoDB" id="1890790at2759"/>
<keyword evidence="1" id="KW-0547">Nucleotide-binding</keyword>
<dbReference type="Pfam" id="PF00211">
    <property type="entry name" value="Guanylate_cyc"/>
    <property type="match status" value="1"/>
</dbReference>
<dbReference type="InterPro" id="IPR029787">
    <property type="entry name" value="Nucleotide_cyclase"/>
</dbReference>
<dbReference type="Proteomes" id="UP001152795">
    <property type="component" value="Unassembled WGS sequence"/>
</dbReference>
<dbReference type="GO" id="GO:0019934">
    <property type="term" value="P:cGMP-mediated signaling"/>
    <property type="evidence" value="ECO:0007669"/>
    <property type="project" value="TreeGrafter"/>
</dbReference>
<protein>
    <submittedName>
        <fullName evidence="5">Guanylate cyclase soluble subunit alpha-2, partial</fullName>
    </submittedName>
</protein>
<dbReference type="GO" id="GO:0000166">
    <property type="term" value="F:nucleotide binding"/>
    <property type="evidence" value="ECO:0007669"/>
    <property type="project" value="UniProtKB-KW"/>
</dbReference>
<dbReference type="PANTHER" id="PTHR45655:SF6">
    <property type="entry name" value="HEAD-SPECIFIC GUANYLATE CYCLASE"/>
    <property type="match status" value="1"/>
</dbReference>
<proteinExistence type="inferred from homology"/>
<evidence type="ECO:0000256" key="3">
    <source>
        <dbReference type="RuleBase" id="RU000405"/>
    </source>
</evidence>
<dbReference type="SMART" id="SM00044">
    <property type="entry name" value="CYCc"/>
    <property type="match status" value="1"/>
</dbReference>
<dbReference type="GO" id="GO:0008074">
    <property type="term" value="C:guanylate cyclase complex, soluble"/>
    <property type="evidence" value="ECO:0007669"/>
    <property type="project" value="TreeGrafter"/>
</dbReference>
<dbReference type="CDD" id="cd07302">
    <property type="entry name" value="CHD"/>
    <property type="match status" value="1"/>
</dbReference>
<dbReference type="PROSITE" id="PS50125">
    <property type="entry name" value="GUANYLATE_CYCLASE_2"/>
    <property type="match status" value="1"/>
</dbReference>
<organism evidence="5 6">
    <name type="scientific">Paramuricea clavata</name>
    <name type="common">Red gorgonian</name>
    <name type="synonym">Violescent sea-whip</name>
    <dbReference type="NCBI Taxonomy" id="317549"/>
    <lineage>
        <taxon>Eukaryota</taxon>
        <taxon>Metazoa</taxon>
        <taxon>Cnidaria</taxon>
        <taxon>Anthozoa</taxon>
        <taxon>Octocorallia</taxon>
        <taxon>Malacalcyonacea</taxon>
        <taxon>Plexauridae</taxon>
        <taxon>Paramuricea</taxon>
    </lineage>
</organism>
<sequence length="188" mass="20932">MTDHAYRIALMALSMMESAAQVVSPEKVPLQMRIGIHTGSVVSGVVGVKMPRYCLFGNNVTLANKMESGSEAGKINVSPAAYKYLKSHKEFSFEIRDQSVLPEAYPKSGDETCYFLTRKASSGGKSRMLVKVTVTEESAPQNHCIDVEESKNNNPYNEVKITTAESPNKGKTKRERSRRWETRFCSLT</sequence>
<reference evidence="5" key="1">
    <citation type="submission" date="2020-04" db="EMBL/GenBank/DDBJ databases">
        <authorList>
            <person name="Alioto T."/>
            <person name="Alioto T."/>
            <person name="Gomez Garrido J."/>
        </authorList>
    </citation>
    <scope>NUCLEOTIDE SEQUENCE</scope>
    <source>
        <strain evidence="5">A484AB</strain>
    </source>
</reference>
<dbReference type="GO" id="GO:0070482">
    <property type="term" value="P:response to oxygen levels"/>
    <property type="evidence" value="ECO:0007669"/>
    <property type="project" value="TreeGrafter"/>
</dbReference>
<dbReference type="AlphaFoldDB" id="A0A6S7H5N5"/>
<evidence type="ECO:0000256" key="1">
    <source>
        <dbReference type="ARBA" id="ARBA00022741"/>
    </source>
</evidence>
<feature type="region of interest" description="Disordered" evidence="4">
    <location>
        <begin position="148"/>
        <end position="188"/>
    </location>
</feature>
<evidence type="ECO:0000256" key="2">
    <source>
        <dbReference type="ARBA" id="ARBA00023239"/>
    </source>
</evidence>
<keyword evidence="2 3" id="KW-0456">Lyase</keyword>
<dbReference type="GO" id="GO:0004383">
    <property type="term" value="F:guanylate cyclase activity"/>
    <property type="evidence" value="ECO:0007669"/>
    <property type="project" value="TreeGrafter"/>
</dbReference>
<name>A0A6S7H5N5_PARCT</name>
<dbReference type="PANTHER" id="PTHR45655">
    <property type="entry name" value="GUANYLATE CYCLASE SOLUBLE SUBUNIT BETA-2"/>
    <property type="match status" value="1"/>
</dbReference>
<keyword evidence="6" id="KW-1185">Reference proteome</keyword>
<evidence type="ECO:0000256" key="4">
    <source>
        <dbReference type="SAM" id="MobiDB-lite"/>
    </source>
</evidence>
<dbReference type="InterPro" id="IPR018297">
    <property type="entry name" value="A/G_cyclase_CS"/>
</dbReference>
<dbReference type="Gene3D" id="3.30.70.1230">
    <property type="entry name" value="Nucleotide cyclase"/>
    <property type="match status" value="1"/>
</dbReference>
<evidence type="ECO:0000313" key="6">
    <source>
        <dbReference type="Proteomes" id="UP001152795"/>
    </source>
</evidence>
<accession>A0A6S7H5N5</accession>
<comment type="caution">
    <text evidence="5">The sequence shown here is derived from an EMBL/GenBank/DDBJ whole genome shotgun (WGS) entry which is preliminary data.</text>
</comment>
<dbReference type="InterPro" id="IPR001054">
    <property type="entry name" value="A/G_cyclase"/>
</dbReference>